<accession>A0A0W0Y1K6</accession>
<evidence type="ECO:0000313" key="2">
    <source>
        <dbReference type="EMBL" id="KTD50518.1"/>
    </source>
</evidence>
<sequence length="121" mass="13545">MKSMLPACLLLFCSEALAEPYLGGSFQGDIGHYDNEAIAKVVKEASQVCTDMFKGDFEITHWLYKPKQDEVYLTGNTSRWFYDNAGCSYRPSDHSATGSQYPAPPNFFGDYEKFSTKKDGA</sequence>
<dbReference type="OrthoDB" id="5641369at2"/>
<proteinExistence type="predicted"/>
<gene>
    <name evidence="2" type="ORF">Lrub_0142</name>
</gene>
<dbReference type="PATRIC" id="fig|458.5.peg.145"/>
<reference evidence="2 3" key="1">
    <citation type="submission" date="2015-11" db="EMBL/GenBank/DDBJ databases">
        <title>Genomic analysis of 38 Legionella species identifies large and diverse effector repertoires.</title>
        <authorList>
            <person name="Burstein D."/>
            <person name="Amaro F."/>
            <person name="Zusman T."/>
            <person name="Lifshitz Z."/>
            <person name="Cohen O."/>
            <person name="Gilbert J.A."/>
            <person name="Pupko T."/>
            <person name="Shuman H.A."/>
            <person name="Segal G."/>
        </authorList>
    </citation>
    <scope>NUCLEOTIDE SEQUENCE [LARGE SCALE GENOMIC DNA]</scope>
    <source>
        <strain evidence="2 3">WA-270A-C2</strain>
    </source>
</reference>
<dbReference type="EMBL" id="LNYT01000003">
    <property type="protein sequence ID" value="KTD50518.1"/>
    <property type="molecule type" value="Genomic_DNA"/>
</dbReference>
<feature type="signal peptide" evidence="1">
    <location>
        <begin position="1"/>
        <end position="18"/>
    </location>
</feature>
<keyword evidence="1" id="KW-0732">Signal</keyword>
<evidence type="ECO:0000256" key="1">
    <source>
        <dbReference type="SAM" id="SignalP"/>
    </source>
</evidence>
<name>A0A0W0Y1K6_9GAMM</name>
<feature type="chain" id="PRO_5006917127" evidence="1">
    <location>
        <begin position="19"/>
        <end position="121"/>
    </location>
</feature>
<organism evidence="2 3">
    <name type="scientific">Legionella rubrilucens</name>
    <dbReference type="NCBI Taxonomy" id="458"/>
    <lineage>
        <taxon>Bacteria</taxon>
        <taxon>Pseudomonadati</taxon>
        <taxon>Pseudomonadota</taxon>
        <taxon>Gammaproteobacteria</taxon>
        <taxon>Legionellales</taxon>
        <taxon>Legionellaceae</taxon>
        <taxon>Legionella</taxon>
    </lineage>
</organism>
<dbReference type="AlphaFoldDB" id="A0A0W0Y1K6"/>
<keyword evidence="3" id="KW-1185">Reference proteome</keyword>
<dbReference type="STRING" id="458.Lrub_0142"/>
<protein>
    <submittedName>
        <fullName evidence="2">Uncharacterized protein</fullName>
    </submittedName>
</protein>
<comment type="caution">
    <text evidence="2">The sequence shown here is derived from an EMBL/GenBank/DDBJ whole genome shotgun (WGS) entry which is preliminary data.</text>
</comment>
<dbReference type="Proteomes" id="UP000054608">
    <property type="component" value="Unassembled WGS sequence"/>
</dbReference>
<evidence type="ECO:0000313" key="3">
    <source>
        <dbReference type="Proteomes" id="UP000054608"/>
    </source>
</evidence>
<dbReference type="RefSeq" id="WP_058530284.1">
    <property type="nucleotide sequence ID" value="NZ_CAAAIN010000003.1"/>
</dbReference>